<evidence type="ECO:0000313" key="2">
    <source>
        <dbReference type="EMBL" id="PQO29704.1"/>
    </source>
</evidence>
<name>A0A2S8FCN1_9BACT</name>
<dbReference type="AlphaFoldDB" id="A0A2S8FCN1"/>
<dbReference type="InterPro" id="IPR016024">
    <property type="entry name" value="ARM-type_fold"/>
</dbReference>
<dbReference type="SUPFAM" id="SSF48371">
    <property type="entry name" value="ARM repeat"/>
    <property type="match status" value="1"/>
</dbReference>
<dbReference type="EMBL" id="PUHY01000015">
    <property type="protein sequence ID" value="PQO29704.1"/>
    <property type="molecule type" value="Genomic_DNA"/>
</dbReference>
<sequence length="286" mass="31782">MFYFLMCFVSLVALSTIHVRAAEDPLTSDTAARCEQILIESSKASGEWTSVHAAEYLIRLGMAEKTLDTFRAQADNASPPFRIGVWRVLAQAETPAERREKYIERIRDVLLDEQAIDRLHALESLAKLEAPIEYRSELAIVQEMSNPKDAGCSFALWRLHQQRPSVQQLDGLVKQLSSEDSIARLRAGFVLSQLDNVPDKVQTIVQTAMTDEPVDSVAYPYVASAGGSTSLHKLLKSKNPSDQTLAIRELTLRSEAFDFPLGDVLGETHPLSLRQAAAFALLKRSQ</sequence>
<protein>
    <recommendedName>
        <fullName evidence="4">HEAT repeat domain-containing protein</fullName>
    </recommendedName>
</protein>
<reference evidence="2 3" key="1">
    <citation type="submission" date="2018-02" db="EMBL/GenBank/DDBJ databases">
        <title>Comparative genomes isolates from brazilian mangrove.</title>
        <authorList>
            <person name="Araujo J.E."/>
            <person name="Taketani R.G."/>
            <person name="Silva M.C.P."/>
            <person name="Loureco M.V."/>
            <person name="Andreote F.D."/>
        </authorList>
    </citation>
    <scope>NUCLEOTIDE SEQUENCE [LARGE SCALE GENOMIC DNA]</scope>
    <source>
        <strain evidence="2 3">Hex-1 MGV</strain>
    </source>
</reference>
<gene>
    <name evidence="2" type="ORF">C5Y83_27030</name>
</gene>
<evidence type="ECO:0000313" key="3">
    <source>
        <dbReference type="Proteomes" id="UP000238322"/>
    </source>
</evidence>
<comment type="caution">
    <text evidence="2">The sequence shown here is derived from an EMBL/GenBank/DDBJ whole genome shotgun (WGS) entry which is preliminary data.</text>
</comment>
<feature type="chain" id="PRO_5015534501" description="HEAT repeat domain-containing protein" evidence="1">
    <location>
        <begin position="22"/>
        <end position="286"/>
    </location>
</feature>
<proteinExistence type="predicted"/>
<organism evidence="2 3">
    <name type="scientific">Blastopirellula marina</name>
    <dbReference type="NCBI Taxonomy" id="124"/>
    <lineage>
        <taxon>Bacteria</taxon>
        <taxon>Pseudomonadati</taxon>
        <taxon>Planctomycetota</taxon>
        <taxon>Planctomycetia</taxon>
        <taxon>Pirellulales</taxon>
        <taxon>Pirellulaceae</taxon>
        <taxon>Blastopirellula</taxon>
    </lineage>
</organism>
<accession>A0A2S8FCN1</accession>
<evidence type="ECO:0000256" key="1">
    <source>
        <dbReference type="SAM" id="SignalP"/>
    </source>
</evidence>
<feature type="signal peptide" evidence="1">
    <location>
        <begin position="1"/>
        <end position="21"/>
    </location>
</feature>
<dbReference type="Proteomes" id="UP000238322">
    <property type="component" value="Unassembled WGS sequence"/>
</dbReference>
<evidence type="ECO:0008006" key="4">
    <source>
        <dbReference type="Google" id="ProtNLM"/>
    </source>
</evidence>
<keyword evidence="1" id="KW-0732">Signal</keyword>